<sequence>MNTDEIAKLFLKDDGRKRLAFRLVGKILSNKLVNREAFTTLIPEIWKIKQGVEIEVVDGNVFSFTFKCAEDRRMVLQGGPWRFDKALLVLVEPTERGAIQEISFNKAAFWIQILNVPLLCMMKEIGAFLGRMIGEFKEIDVGQSGECVGKYLRVRVVINVDEPLRRILKVDVLGDGMW</sequence>
<dbReference type="Proteomes" id="UP000323000">
    <property type="component" value="Chromosome 1"/>
</dbReference>
<feature type="domain" description="DUF4283" evidence="1">
    <location>
        <begin position="20"/>
        <end position="90"/>
    </location>
</feature>
<evidence type="ECO:0000313" key="2">
    <source>
        <dbReference type="EMBL" id="TXG73941.1"/>
    </source>
</evidence>
<dbReference type="PANTHER" id="PTHR31286:SF167">
    <property type="entry name" value="OS09G0268800 PROTEIN"/>
    <property type="match status" value="1"/>
</dbReference>
<evidence type="ECO:0000259" key="1">
    <source>
        <dbReference type="Pfam" id="PF14111"/>
    </source>
</evidence>
<dbReference type="InterPro" id="IPR040256">
    <property type="entry name" value="At4g02000-like"/>
</dbReference>
<evidence type="ECO:0000313" key="3">
    <source>
        <dbReference type="Proteomes" id="UP000323000"/>
    </source>
</evidence>
<reference evidence="3" key="1">
    <citation type="journal article" date="2019" name="Gigascience">
        <title>De novo genome assembly of the endangered Acer yangbiense, a plant species with extremely small populations endemic to Yunnan Province, China.</title>
        <authorList>
            <person name="Yang J."/>
            <person name="Wariss H.M."/>
            <person name="Tao L."/>
            <person name="Zhang R."/>
            <person name="Yun Q."/>
            <person name="Hollingsworth P."/>
            <person name="Dao Z."/>
            <person name="Luo G."/>
            <person name="Guo H."/>
            <person name="Ma Y."/>
            <person name="Sun W."/>
        </authorList>
    </citation>
    <scope>NUCLEOTIDE SEQUENCE [LARGE SCALE GENOMIC DNA]</scope>
    <source>
        <strain evidence="3">cv. Malutang</strain>
    </source>
</reference>
<proteinExistence type="predicted"/>
<gene>
    <name evidence="2" type="ORF">EZV62_002520</name>
</gene>
<dbReference type="PANTHER" id="PTHR31286">
    <property type="entry name" value="GLYCINE-RICH CELL WALL STRUCTURAL PROTEIN 1.8-LIKE"/>
    <property type="match status" value="1"/>
</dbReference>
<keyword evidence="3" id="KW-1185">Reference proteome</keyword>
<dbReference type="OrthoDB" id="1750606at2759"/>
<dbReference type="AlphaFoldDB" id="A0A5C7IXE4"/>
<dbReference type="Pfam" id="PF14111">
    <property type="entry name" value="DUF4283"/>
    <property type="match status" value="1"/>
</dbReference>
<name>A0A5C7IXE4_9ROSI</name>
<accession>A0A5C7IXE4</accession>
<protein>
    <recommendedName>
        <fullName evidence="1">DUF4283 domain-containing protein</fullName>
    </recommendedName>
</protein>
<comment type="caution">
    <text evidence="2">The sequence shown here is derived from an EMBL/GenBank/DDBJ whole genome shotgun (WGS) entry which is preliminary data.</text>
</comment>
<organism evidence="2 3">
    <name type="scientific">Acer yangbiense</name>
    <dbReference type="NCBI Taxonomy" id="1000413"/>
    <lineage>
        <taxon>Eukaryota</taxon>
        <taxon>Viridiplantae</taxon>
        <taxon>Streptophyta</taxon>
        <taxon>Embryophyta</taxon>
        <taxon>Tracheophyta</taxon>
        <taxon>Spermatophyta</taxon>
        <taxon>Magnoliopsida</taxon>
        <taxon>eudicotyledons</taxon>
        <taxon>Gunneridae</taxon>
        <taxon>Pentapetalae</taxon>
        <taxon>rosids</taxon>
        <taxon>malvids</taxon>
        <taxon>Sapindales</taxon>
        <taxon>Sapindaceae</taxon>
        <taxon>Hippocastanoideae</taxon>
        <taxon>Acereae</taxon>
        <taxon>Acer</taxon>
    </lineage>
</organism>
<dbReference type="EMBL" id="VAHF01000001">
    <property type="protein sequence ID" value="TXG73941.1"/>
    <property type="molecule type" value="Genomic_DNA"/>
</dbReference>
<dbReference type="InterPro" id="IPR025558">
    <property type="entry name" value="DUF4283"/>
</dbReference>